<dbReference type="SUPFAM" id="SSF53383">
    <property type="entry name" value="PLP-dependent transferases"/>
    <property type="match status" value="1"/>
</dbReference>
<reference evidence="5 6" key="1">
    <citation type="submission" date="2021-05" db="EMBL/GenBank/DDBJ databases">
        <title>Kineosporia and Streptomyces sp. nov. two new marine actinobacteria isolated from Coral.</title>
        <authorList>
            <person name="Buangrab K."/>
            <person name="Sutthacheep M."/>
            <person name="Yeemin T."/>
            <person name="Harunari E."/>
            <person name="Igarashi Y."/>
            <person name="Kanchanasin P."/>
            <person name="Tanasupawat S."/>
            <person name="Phongsopitanun W."/>
        </authorList>
    </citation>
    <scope>NUCLEOTIDE SEQUENCE [LARGE SCALE GENOMIC DNA]</scope>
    <source>
        <strain evidence="5 6">J2-2</strain>
    </source>
</reference>
<keyword evidence="5" id="KW-0032">Aminotransferase</keyword>
<dbReference type="Gene3D" id="3.90.1150.10">
    <property type="entry name" value="Aspartate Aminotransferase, domain 1"/>
    <property type="match status" value="1"/>
</dbReference>
<feature type="domain" description="Aminotransferase class V" evidence="4">
    <location>
        <begin position="83"/>
        <end position="316"/>
    </location>
</feature>
<evidence type="ECO:0000313" key="6">
    <source>
        <dbReference type="Proteomes" id="UP001197247"/>
    </source>
</evidence>
<evidence type="ECO:0000256" key="2">
    <source>
        <dbReference type="ARBA" id="ARBA00009236"/>
    </source>
</evidence>
<dbReference type="InterPro" id="IPR000192">
    <property type="entry name" value="Aminotrans_V_dom"/>
</dbReference>
<dbReference type="InterPro" id="IPR015424">
    <property type="entry name" value="PyrdxlP-dep_Trfase"/>
</dbReference>
<dbReference type="PANTHER" id="PTHR21152">
    <property type="entry name" value="AMINOTRANSFERASE CLASS V"/>
    <property type="match status" value="1"/>
</dbReference>
<dbReference type="InterPro" id="IPR024169">
    <property type="entry name" value="SP_NH2Trfase/AEP_transaminase"/>
</dbReference>
<dbReference type="InterPro" id="IPR015421">
    <property type="entry name" value="PyrdxlP-dep_Trfase_major"/>
</dbReference>
<evidence type="ECO:0000313" key="5">
    <source>
        <dbReference type="EMBL" id="MBT0768699.1"/>
    </source>
</evidence>
<dbReference type="Proteomes" id="UP001197247">
    <property type="component" value="Unassembled WGS sequence"/>
</dbReference>
<dbReference type="InterPro" id="IPR015422">
    <property type="entry name" value="PyrdxlP-dep_Trfase_small"/>
</dbReference>
<organism evidence="5 6">
    <name type="scientific">Kineosporia corallincola</name>
    <dbReference type="NCBI Taxonomy" id="2835133"/>
    <lineage>
        <taxon>Bacteria</taxon>
        <taxon>Bacillati</taxon>
        <taxon>Actinomycetota</taxon>
        <taxon>Actinomycetes</taxon>
        <taxon>Kineosporiales</taxon>
        <taxon>Kineosporiaceae</taxon>
        <taxon>Kineosporia</taxon>
    </lineage>
</organism>
<comment type="cofactor">
    <cofactor evidence="1">
        <name>pyridoxal 5'-phosphate</name>
        <dbReference type="ChEBI" id="CHEBI:597326"/>
    </cofactor>
</comment>
<gene>
    <name evidence="5" type="ORF">KIH74_07160</name>
</gene>
<dbReference type="PANTHER" id="PTHR21152:SF40">
    <property type="entry name" value="ALANINE--GLYOXYLATE AMINOTRANSFERASE"/>
    <property type="match status" value="1"/>
</dbReference>
<evidence type="ECO:0000256" key="3">
    <source>
        <dbReference type="ARBA" id="ARBA00022898"/>
    </source>
</evidence>
<comment type="caution">
    <text evidence="5">The sequence shown here is derived from an EMBL/GenBank/DDBJ whole genome shotgun (WGS) entry which is preliminary data.</text>
</comment>
<dbReference type="RefSeq" id="WP_214154992.1">
    <property type="nucleotide sequence ID" value="NZ_JAHBAY010000002.1"/>
</dbReference>
<name>A0ABS5TGH1_9ACTN</name>
<sequence>MSSTSSTNPGWVWGQVPAYTATAYARLAQRFGAVIGADPATTDTLLVPGEAIVALEAVAREAGATGARVLNVATSQYGRLFGEWMQEEGADVTTIAPPVAGTAVSLAQVVEELETGYDVISFVHGEAATGIVNPIAGIAGHARRLGVVSIVDAVASVGGEPLTASSADVIVLGPQKALAGPAGIAAVTVSEAGWKALARTPRRLASLSSVSLLDIRRDWLDAGQVAIPGTPAPHELWALDAALTAVEAEGPDAVVARHRLAAAASRAGLLGLGVRPWADDPAQASGLVTAARLPEAVDRDAVVALARERFGVELTVAPGGAAPQLVKIRHTGRTASFETVVAGLGALAGALSALGHPVDTGAGLAAATEVYTA</sequence>
<keyword evidence="3" id="KW-0663">Pyridoxal phosphate</keyword>
<dbReference type="Pfam" id="PF00266">
    <property type="entry name" value="Aminotran_5"/>
    <property type="match status" value="1"/>
</dbReference>
<dbReference type="PIRSF" id="PIRSF000524">
    <property type="entry name" value="SPT"/>
    <property type="match status" value="1"/>
</dbReference>
<evidence type="ECO:0000259" key="4">
    <source>
        <dbReference type="Pfam" id="PF00266"/>
    </source>
</evidence>
<dbReference type="EMBL" id="JAHBAY010000002">
    <property type="protein sequence ID" value="MBT0768699.1"/>
    <property type="molecule type" value="Genomic_DNA"/>
</dbReference>
<proteinExistence type="inferred from homology"/>
<keyword evidence="6" id="KW-1185">Reference proteome</keyword>
<keyword evidence="5" id="KW-0808">Transferase</keyword>
<dbReference type="GO" id="GO:0008483">
    <property type="term" value="F:transaminase activity"/>
    <property type="evidence" value="ECO:0007669"/>
    <property type="project" value="UniProtKB-KW"/>
</dbReference>
<protein>
    <submittedName>
        <fullName evidence="5">Alanine--glyoxylate aminotransferase family protein</fullName>
    </submittedName>
</protein>
<accession>A0ABS5TGH1</accession>
<dbReference type="Gene3D" id="3.40.640.10">
    <property type="entry name" value="Type I PLP-dependent aspartate aminotransferase-like (Major domain)"/>
    <property type="match status" value="1"/>
</dbReference>
<comment type="similarity">
    <text evidence="2">Belongs to the class-V pyridoxal-phosphate-dependent aminotransferase family.</text>
</comment>
<evidence type="ECO:0000256" key="1">
    <source>
        <dbReference type="ARBA" id="ARBA00001933"/>
    </source>
</evidence>